<evidence type="ECO:0000256" key="7">
    <source>
        <dbReference type="ARBA" id="ARBA00022777"/>
    </source>
</evidence>
<dbReference type="Proteomes" id="UP000825935">
    <property type="component" value="Chromosome 9"/>
</dbReference>
<evidence type="ECO:0000256" key="10">
    <source>
        <dbReference type="ARBA" id="ARBA00054261"/>
    </source>
</evidence>
<dbReference type="Gene3D" id="3.30.200.20">
    <property type="entry name" value="Phosphorylase Kinase, domain 1"/>
    <property type="match status" value="1"/>
</dbReference>
<dbReference type="InterPro" id="IPR011009">
    <property type="entry name" value="Kinase-like_dom_sf"/>
</dbReference>
<keyword evidence="4 12" id="KW-0723">Serine/threonine-protein kinase</keyword>
<dbReference type="FunFam" id="1.10.510.10:FF:000032">
    <property type="entry name" value="Serine/threonine-protein kinase PBS1"/>
    <property type="match status" value="1"/>
</dbReference>
<dbReference type="InterPro" id="IPR000719">
    <property type="entry name" value="Prot_kinase_dom"/>
</dbReference>
<keyword evidence="5" id="KW-0808">Transferase</keyword>
<evidence type="ECO:0000256" key="9">
    <source>
        <dbReference type="ARBA" id="ARBA00023136"/>
    </source>
</evidence>
<dbReference type="PROSITE" id="PS00107">
    <property type="entry name" value="PROTEIN_KINASE_ATP"/>
    <property type="match status" value="1"/>
</dbReference>
<evidence type="ECO:0000256" key="2">
    <source>
        <dbReference type="ARBA" id="ARBA00004308"/>
    </source>
</evidence>
<protein>
    <recommendedName>
        <fullName evidence="3">non-specific serine/threonine protein kinase</fullName>
        <ecNumber evidence="3">2.7.11.1</ecNumber>
    </recommendedName>
</protein>
<keyword evidence="9" id="KW-0472">Membrane</keyword>
<evidence type="ECO:0000256" key="6">
    <source>
        <dbReference type="ARBA" id="ARBA00022741"/>
    </source>
</evidence>
<dbReference type="EC" id="2.7.11.1" evidence="3"/>
<evidence type="ECO:0000256" key="4">
    <source>
        <dbReference type="ARBA" id="ARBA00022527"/>
    </source>
</evidence>
<comment type="function">
    <text evidence="10">May be involved in plant defense signaling.</text>
</comment>
<sequence>MGICFCTQARVLSSSPGAIDNANAVLSPKKECPVNFCSENMPSLPSTSRPPSNLRAFSFVDLRSATRSFRPESLLGQGGFGRVFKGYINEKTFLPARPGQGMPVAIKKLNSEGHQGHREWLAEVHVLGTLHHPNLVRLIGFCAEDENRLLVYEFVPRGSLENHLFRKGNYNPNLPWAVRLKIAVGAARGLAFLHNAQKPVIYRDFKASNILLDLDYNAKLSDFGLAKDGPEGDDTHVTTRVMGTQGYAAPEYVATGHLTAKNDIYCFGVVLLEMLTGLKAYDTSRPAEEQILVEWKKPYLKDRSRTLLLVDKRIEGQYSQREVQKVAHIAQCCLCEDAKLRPSMTEVLENLELLVHSKDSPKNVNKVRHERDLDSQIGMDGRTQKASMFSNPQ</sequence>
<evidence type="ECO:0000256" key="11">
    <source>
        <dbReference type="PROSITE-ProRule" id="PRU10141"/>
    </source>
</evidence>
<dbReference type="OrthoDB" id="4062651at2759"/>
<evidence type="ECO:0000256" key="3">
    <source>
        <dbReference type="ARBA" id="ARBA00012513"/>
    </source>
</evidence>
<dbReference type="EMBL" id="CM035414">
    <property type="protein sequence ID" value="KAH7429575.1"/>
    <property type="molecule type" value="Genomic_DNA"/>
</dbReference>
<keyword evidence="7" id="KW-0418">Kinase</keyword>
<dbReference type="InterPro" id="IPR001245">
    <property type="entry name" value="Ser-Thr/Tyr_kinase_cat_dom"/>
</dbReference>
<proteinExistence type="inferred from homology"/>
<name>A0A8T2U7K6_CERRI</name>
<gene>
    <name evidence="15" type="ORF">KP509_09G056700</name>
</gene>
<dbReference type="GO" id="GO:0012505">
    <property type="term" value="C:endomembrane system"/>
    <property type="evidence" value="ECO:0007669"/>
    <property type="project" value="UniProtKB-SubCell"/>
</dbReference>
<organism evidence="15 16">
    <name type="scientific">Ceratopteris richardii</name>
    <name type="common">Triangle waterfern</name>
    <dbReference type="NCBI Taxonomy" id="49495"/>
    <lineage>
        <taxon>Eukaryota</taxon>
        <taxon>Viridiplantae</taxon>
        <taxon>Streptophyta</taxon>
        <taxon>Embryophyta</taxon>
        <taxon>Tracheophyta</taxon>
        <taxon>Polypodiopsida</taxon>
        <taxon>Polypodiidae</taxon>
        <taxon>Polypodiales</taxon>
        <taxon>Pteridineae</taxon>
        <taxon>Pteridaceae</taxon>
        <taxon>Parkerioideae</taxon>
        <taxon>Ceratopteris</taxon>
    </lineage>
</organism>
<evidence type="ECO:0000259" key="14">
    <source>
        <dbReference type="PROSITE" id="PS50011"/>
    </source>
</evidence>
<feature type="domain" description="Protein kinase" evidence="14">
    <location>
        <begin position="69"/>
        <end position="354"/>
    </location>
</feature>
<dbReference type="Pfam" id="PF07714">
    <property type="entry name" value="PK_Tyr_Ser-Thr"/>
    <property type="match status" value="1"/>
</dbReference>
<evidence type="ECO:0000256" key="12">
    <source>
        <dbReference type="RuleBase" id="RU000304"/>
    </source>
</evidence>
<dbReference type="Gene3D" id="1.10.510.10">
    <property type="entry name" value="Transferase(Phosphotransferase) domain 1"/>
    <property type="match status" value="1"/>
</dbReference>
<dbReference type="GO" id="GO:0004674">
    <property type="term" value="F:protein serine/threonine kinase activity"/>
    <property type="evidence" value="ECO:0007669"/>
    <property type="project" value="UniProtKB-KW"/>
</dbReference>
<evidence type="ECO:0000313" key="15">
    <source>
        <dbReference type="EMBL" id="KAH7429575.1"/>
    </source>
</evidence>
<feature type="binding site" evidence="11">
    <location>
        <position position="108"/>
    </location>
    <ligand>
        <name>ATP</name>
        <dbReference type="ChEBI" id="CHEBI:30616"/>
    </ligand>
</feature>
<dbReference type="EMBL" id="CM035414">
    <property type="protein sequence ID" value="KAH7429574.1"/>
    <property type="molecule type" value="Genomic_DNA"/>
</dbReference>
<comment type="subcellular location">
    <subcellularLocation>
        <location evidence="1">Cell envelope</location>
    </subcellularLocation>
    <subcellularLocation>
        <location evidence="2">Endomembrane system</location>
    </subcellularLocation>
</comment>
<dbReference type="FunFam" id="3.30.200.20:FF:000228">
    <property type="entry name" value="Serine/threonine-protein kinase BIK1"/>
    <property type="match status" value="1"/>
</dbReference>
<evidence type="ECO:0000256" key="1">
    <source>
        <dbReference type="ARBA" id="ARBA00004196"/>
    </source>
</evidence>
<keyword evidence="16" id="KW-1185">Reference proteome</keyword>
<dbReference type="GO" id="GO:0005886">
    <property type="term" value="C:plasma membrane"/>
    <property type="evidence" value="ECO:0007669"/>
    <property type="project" value="UniProtKB-ARBA"/>
</dbReference>
<keyword evidence="8 11" id="KW-0067">ATP-binding</keyword>
<reference evidence="15" key="1">
    <citation type="submission" date="2021-08" db="EMBL/GenBank/DDBJ databases">
        <title>WGS assembly of Ceratopteris richardii.</title>
        <authorList>
            <person name="Marchant D.B."/>
            <person name="Chen G."/>
            <person name="Jenkins J."/>
            <person name="Shu S."/>
            <person name="Leebens-Mack J."/>
            <person name="Grimwood J."/>
            <person name="Schmutz J."/>
            <person name="Soltis P."/>
            <person name="Soltis D."/>
            <person name="Chen Z.-H."/>
        </authorList>
    </citation>
    <scope>NUCLEOTIDE SEQUENCE</scope>
    <source>
        <strain evidence="15">Whitten #5841</strain>
        <tissue evidence="15">Leaf</tissue>
    </source>
</reference>
<comment type="similarity">
    <text evidence="12">Belongs to the protein kinase superfamily.</text>
</comment>
<dbReference type="PROSITE" id="PS00108">
    <property type="entry name" value="PROTEIN_KINASE_ST"/>
    <property type="match status" value="1"/>
</dbReference>
<accession>A0A8T2U7K6</accession>
<evidence type="ECO:0000313" key="16">
    <source>
        <dbReference type="Proteomes" id="UP000825935"/>
    </source>
</evidence>
<dbReference type="CDD" id="cd14066">
    <property type="entry name" value="STKc_IRAK"/>
    <property type="match status" value="1"/>
</dbReference>
<dbReference type="PANTHER" id="PTHR45621">
    <property type="entry name" value="OS01G0588500 PROTEIN-RELATED"/>
    <property type="match status" value="1"/>
</dbReference>
<dbReference type="PROSITE" id="PS50011">
    <property type="entry name" value="PROTEIN_KINASE_DOM"/>
    <property type="match status" value="1"/>
</dbReference>
<feature type="compositionally biased region" description="Basic and acidic residues" evidence="13">
    <location>
        <begin position="364"/>
        <end position="374"/>
    </location>
</feature>
<dbReference type="SUPFAM" id="SSF56112">
    <property type="entry name" value="Protein kinase-like (PK-like)"/>
    <property type="match status" value="1"/>
</dbReference>
<evidence type="ECO:0000256" key="8">
    <source>
        <dbReference type="ARBA" id="ARBA00022840"/>
    </source>
</evidence>
<dbReference type="InterPro" id="IPR050823">
    <property type="entry name" value="Plant_Ser_Thr_Prot_Kinase"/>
</dbReference>
<dbReference type="InterPro" id="IPR008271">
    <property type="entry name" value="Ser/Thr_kinase_AS"/>
</dbReference>
<feature type="compositionally biased region" description="Polar residues" evidence="13">
    <location>
        <begin position="384"/>
        <end position="393"/>
    </location>
</feature>
<evidence type="ECO:0000256" key="5">
    <source>
        <dbReference type="ARBA" id="ARBA00022679"/>
    </source>
</evidence>
<comment type="caution">
    <text evidence="15">The sequence shown here is derived from an EMBL/GenBank/DDBJ whole genome shotgun (WGS) entry which is preliminary data.</text>
</comment>
<dbReference type="InterPro" id="IPR017441">
    <property type="entry name" value="Protein_kinase_ATP_BS"/>
</dbReference>
<evidence type="ECO:0000256" key="13">
    <source>
        <dbReference type="SAM" id="MobiDB-lite"/>
    </source>
</evidence>
<dbReference type="AlphaFoldDB" id="A0A8T2U7K6"/>
<keyword evidence="6 11" id="KW-0547">Nucleotide-binding</keyword>
<feature type="region of interest" description="Disordered" evidence="13">
    <location>
        <begin position="364"/>
        <end position="393"/>
    </location>
</feature>
<dbReference type="GO" id="GO:0005524">
    <property type="term" value="F:ATP binding"/>
    <property type="evidence" value="ECO:0007669"/>
    <property type="project" value="UniProtKB-UniRule"/>
</dbReference>